<evidence type="ECO:0000259" key="6">
    <source>
        <dbReference type="PROSITE" id="PS50089"/>
    </source>
</evidence>
<dbReference type="InterPro" id="IPR017907">
    <property type="entry name" value="Znf_RING_CS"/>
</dbReference>
<sequence length="198" mass="22402">MYKGTNAYIDYRKGFRREHTVAAEKGTGSHGPLRGSAYMRVTARFDYQPDVCKDYKETGYCSYGDACKFMHDRGDYKSGWELDKMWEEEQKKKADALARGWNPDEEEGEGAGGAVPEEEDELPFACFICRERWEDCKTPPVVTRCKHYFCEKCALKASSKANKCAVCGQSTQGIFNVAHDVLKRQRLAAAAEAAKHKQ</sequence>
<evidence type="ECO:0000259" key="7">
    <source>
        <dbReference type="PROSITE" id="PS50103"/>
    </source>
</evidence>
<protein>
    <submittedName>
        <fullName evidence="8">Zinc finger CCCH domain-containing protein 1</fullName>
    </submittedName>
</protein>
<dbReference type="PANTHER" id="PTHR12930">
    <property type="entry name" value="ZINC FINGER PROTEIN 183"/>
    <property type="match status" value="1"/>
</dbReference>
<dbReference type="PANTHER" id="PTHR12930:SF0">
    <property type="entry name" value="RING FINGER PROTEIN 113B"/>
    <property type="match status" value="1"/>
</dbReference>
<organism evidence="8 9">
    <name type="scientific">Tetrabaena socialis</name>
    <dbReference type="NCBI Taxonomy" id="47790"/>
    <lineage>
        <taxon>Eukaryota</taxon>
        <taxon>Viridiplantae</taxon>
        <taxon>Chlorophyta</taxon>
        <taxon>core chlorophytes</taxon>
        <taxon>Chlorophyceae</taxon>
        <taxon>CS clade</taxon>
        <taxon>Chlamydomonadales</taxon>
        <taxon>Tetrabaenaceae</taxon>
        <taxon>Tetrabaena</taxon>
    </lineage>
</organism>
<dbReference type="CDD" id="cd16539">
    <property type="entry name" value="RING-HC_RNF113A_B"/>
    <property type="match status" value="1"/>
</dbReference>
<dbReference type="PROSITE" id="PS50103">
    <property type="entry name" value="ZF_C3H1"/>
    <property type="match status" value="1"/>
</dbReference>
<evidence type="ECO:0000313" key="9">
    <source>
        <dbReference type="Proteomes" id="UP000236333"/>
    </source>
</evidence>
<name>A0A2J8A146_9CHLO</name>
<dbReference type="InterPro" id="IPR036855">
    <property type="entry name" value="Znf_CCCH_sf"/>
</dbReference>
<feature type="zinc finger region" description="C3H1-type" evidence="4">
    <location>
        <begin position="46"/>
        <end position="74"/>
    </location>
</feature>
<dbReference type="InterPro" id="IPR001841">
    <property type="entry name" value="Znf_RING"/>
</dbReference>
<dbReference type="SMART" id="SM00356">
    <property type="entry name" value="ZnF_C3H1"/>
    <property type="match status" value="1"/>
</dbReference>
<reference evidence="8 9" key="1">
    <citation type="journal article" date="2017" name="Mol. Biol. Evol.">
        <title>The 4-celled Tetrabaena socialis nuclear genome reveals the essential components for genetic control of cell number at the origin of multicellularity in the volvocine lineage.</title>
        <authorList>
            <person name="Featherston J."/>
            <person name="Arakaki Y."/>
            <person name="Hanschen E.R."/>
            <person name="Ferris P.J."/>
            <person name="Michod R.E."/>
            <person name="Olson B.J.S.C."/>
            <person name="Nozaki H."/>
            <person name="Durand P.M."/>
        </authorList>
    </citation>
    <scope>NUCLEOTIDE SEQUENCE [LARGE SCALE GENOMIC DNA]</scope>
    <source>
        <strain evidence="8 9">NIES-571</strain>
    </source>
</reference>
<dbReference type="SUPFAM" id="SSF57850">
    <property type="entry name" value="RING/U-box"/>
    <property type="match status" value="1"/>
</dbReference>
<dbReference type="SMART" id="SM00184">
    <property type="entry name" value="RING"/>
    <property type="match status" value="1"/>
</dbReference>
<dbReference type="Proteomes" id="UP000236333">
    <property type="component" value="Unassembled WGS sequence"/>
</dbReference>
<dbReference type="Pfam" id="PF00642">
    <property type="entry name" value="zf-CCCH"/>
    <property type="match status" value="1"/>
</dbReference>
<dbReference type="InterPro" id="IPR013083">
    <property type="entry name" value="Znf_RING/FYVE/PHD"/>
</dbReference>
<dbReference type="OrthoDB" id="25761at2759"/>
<dbReference type="PROSITE" id="PS50089">
    <property type="entry name" value="ZF_RING_2"/>
    <property type="match status" value="1"/>
</dbReference>
<evidence type="ECO:0000256" key="5">
    <source>
        <dbReference type="SAM" id="MobiDB-lite"/>
    </source>
</evidence>
<evidence type="ECO:0000256" key="4">
    <source>
        <dbReference type="PROSITE-ProRule" id="PRU00723"/>
    </source>
</evidence>
<evidence type="ECO:0000256" key="2">
    <source>
        <dbReference type="ARBA" id="ARBA00022771"/>
    </source>
</evidence>
<keyword evidence="3 4" id="KW-0862">Zinc</keyword>
<dbReference type="GO" id="GO:0008270">
    <property type="term" value="F:zinc ion binding"/>
    <property type="evidence" value="ECO:0007669"/>
    <property type="project" value="UniProtKB-KW"/>
</dbReference>
<keyword evidence="1 4" id="KW-0479">Metal-binding</keyword>
<feature type="region of interest" description="Disordered" evidence="5">
    <location>
        <begin position="97"/>
        <end position="116"/>
    </location>
</feature>
<dbReference type="PROSITE" id="PS00518">
    <property type="entry name" value="ZF_RING_1"/>
    <property type="match status" value="1"/>
</dbReference>
<dbReference type="InterPro" id="IPR000571">
    <property type="entry name" value="Znf_CCCH"/>
</dbReference>
<keyword evidence="9" id="KW-1185">Reference proteome</keyword>
<evidence type="ECO:0000256" key="1">
    <source>
        <dbReference type="ARBA" id="ARBA00022723"/>
    </source>
</evidence>
<feature type="domain" description="RING-type" evidence="6">
    <location>
        <begin position="126"/>
        <end position="167"/>
    </location>
</feature>
<dbReference type="Pfam" id="PF14634">
    <property type="entry name" value="zf-RING_5"/>
    <property type="match status" value="1"/>
</dbReference>
<dbReference type="Gene3D" id="4.10.1000.10">
    <property type="entry name" value="Zinc finger, CCCH-type"/>
    <property type="match status" value="1"/>
</dbReference>
<evidence type="ECO:0000313" key="8">
    <source>
        <dbReference type="EMBL" id="PNH06247.1"/>
    </source>
</evidence>
<dbReference type="Gene3D" id="3.30.40.10">
    <property type="entry name" value="Zinc/RING finger domain, C3HC4 (zinc finger)"/>
    <property type="match status" value="1"/>
</dbReference>
<accession>A0A2J8A146</accession>
<comment type="caution">
    <text evidence="8">The sequence shown here is derived from an EMBL/GenBank/DDBJ whole genome shotgun (WGS) entry which is preliminary data.</text>
</comment>
<dbReference type="SUPFAM" id="SSF90229">
    <property type="entry name" value="CCCH zinc finger"/>
    <property type="match status" value="1"/>
</dbReference>
<dbReference type="GO" id="GO:0034247">
    <property type="term" value="P:snoRNA splicing"/>
    <property type="evidence" value="ECO:0007669"/>
    <property type="project" value="TreeGrafter"/>
</dbReference>
<feature type="domain" description="C3H1-type" evidence="7">
    <location>
        <begin position="46"/>
        <end position="74"/>
    </location>
</feature>
<gene>
    <name evidence="8" type="ORF">TSOC_007424</name>
</gene>
<dbReference type="InterPro" id="IPR039971">
    <property type="entry name" value="CWC24-like"/>
</dbReference>
<dbReference type="GO" id="GO:0005684">
    <property type="term" value="C:U2-type spliceosomal complex"/>
    <property type="evidence" value="ECO:0007669"/>
    <property type="project" value="TreeGrafter"/>
</dbReference>
<proteinExistence type="predicted"/>
<dbReference type="EMBL" id="PGGS01000248">
    <property type="protein sequence ID" value="PNH06247.1"/>
    <property type="molecule type" value="Genomic_DNA"/>
</dbReference>
<dbReference type="AlphaFoldDB" id="A0A2J8A146"/>
<keyword evidence="2 4" id="KW-0863">Zinc-finger</keyword>
<evidence type="ECO:0000256" key="3">
    <source>
        <dbReference type="ARBA" id="ARBA00022833"/>
    </source>
</evidence>